<gene>
    <name evidence="11" type="ORF">XELAEV_18026297mg</name>
</gene>
<dbReference type="SUPFAM" id="SSF46689">
    <property type="entry name" value="Homeodomain-like"/>
    <property type="match status" value="1"/>
</dbReference>
<dbReference type="Gene3D" id="1.10.10.60">
    <property type="entry name" value="Homeodomain-like"/>
    <property type="match status" value="1"/>
</dbReference>
<evidence type="ECO:0000259" key="10">
    <source>
        <dbReference type="PROSITE" id="PS50071"/>
    </source>
</evidence>
<evidence type="ECO:0000313" key="11">
    <source>
        <dbReference type="EMBL" id="OCT79487.1"/>
    </source>
</evidence>
<dbReference type="PANTHER" id="PTHR46123">
    <property type="entry name" value="MIX-TYPE HOMEOBOX GENE 1-RELATED"/>
    <property type="match status" value="1"/>
</dbReference>
<evidence type="ECO:0000256" key="5">
    <source>
        <dbReference type="ARBA" id="ARBA00023155"/>
    </source>
</evidence>
<dbReference type="GO" id="GO:0005634">
    <property type="term" value="C:nucleus"/>
    <property type="evidence" value="ECO:0007669"/>
    <property type="project" value="UniProtKB-SubCell"/>
</dbReference>
<dbReference type="EMBL" id="CM004474">
    <property type="protein sequence ID" value="OCT79487.1"/>
    <property type="molecule type" value="Genomic_DNA"/>
</dbReference>
<dbReference type="AlphaFoldDB" id="A0A974HIM5"/>
<dbReference type="FunFam" id="1.10.10.60:FF:000312">
    <property type="entry name" value="Mix-type homeobox gene 1"/>
    <property type="match status" value="1"/>
</dbReference>
<dbReference type="PROSITE" id="PS00027">
    <property type="entry name" value="HOMEOBOX_1"/>
    <property type="match status" value="1"/>
</dbReference>
<comment type="subcellular location">
    <subcellularLocation>
        <location evidence="1 7 8">Nucleus</location>
    </subcellularLocation>
</comment>
<evidence type="ECO:0000256" key="7">
    <source>
        <dbReference type="PROSITE-ProRule" id="PRU00108"/>
    </source>
</evidence>
<feature type="compositionally biased region" description="Polar residues" evidence="9">
    <location>
        <begin position="38"/>
        <end position="47"/>
    </location>
</feature>
<keyword evidence="5 7" id="KW-0371">Homeobox</keyword>
<evidence type="ECO:0000256" key="4">
    <source>
        <dbReference type="ARBA" id="ARBA00023125"/>
    </source>
</evidence>
<dbReference type="Proteomes" id="UP000694892">
    <property type="component" value="Chromosome 5L"/>
</dbReference>
<feature type="region of interest" description="Disordered" evidence="9">
    <location>
        <begin position="38"/>
        <end position="94"/>
    </location>
</feature>
<dbReference type="InterPro" id="IPR001356">
    <property type="entry name" value="HD"/>
</dbReference>
<evidence type="ECO:0000256" key="3">
    <source>
        <dbReference type="ARBA" id="ARBA00022473"/>
    </source>
</evidence>
<dbReference type="SMART" id="SM00389">
    <property type="entry name" value="HOX"/>
    <property type="match status" value="1"/>
</dbReference>
<proteinExistence type="inferred from homology"/>
<evidence type="ECO:0000256" key="1">
    <source>
        <dbReference type="ARBA" id="ARBA00004123"/>
    </source>
</evidence>
<accession>A0A974HIM5</accession>
<dbReference type="PANTHER" id="PTHR46123:SF10">
    <property type="entry name" value="HOMEOBOX PROTEIN MIX.2"/>
    <property type="match status" value="1"/>
</dbReference>
<evidence type="ECO:0000256" key="6">
    <source>
        <dbReference type="ARBA" id="ARBA00023242"/>
    </source>
</evidence>
<protein>
    <recommendedName>
        <fullName evidence="10">Homeobox domain-containing protein</fullName>
    </recommendedName>
</protein>
<evidence type="ECO:0000256" key="2">
    <source>
        <dbReference type="ARBA" id="ARBA00005733"/>
    </source>
</evidence>
<dbReference type="PROSITE" id="PS50071">
    <property type="entry name" value="HOMEOBOX_2"/>
    <property type="match status" value="1"/>
</dbReference>
<feature type="region of interest" description="Disordered" evidence="9">
    <location>
        <begin position="326"/>
        <end position="365"/>
    </location>
</feature>
<feature type="compositionally biased region" description="Basic and acidic residues" evidence="9">
    <location>
        <begin position="68"/>
        <end position="84"/>
    </location>
</feature>
<dbReference type="Pfam" id="PF00046">
    <property type="entry name" value="Homeodomain"/>
    <property type="match status" value="1"/>
</dbReference>
<dbReference type="GO" id="GO:0000977">
    <property type="term" value="F:RNA polymerase II transcription regulatory region sequence-specific DNA binding"/>
    <property type="evidence" value="ECO:0007669"/>
    <property type="project" value="TreeGrafter"/>
</dbReference>
<feature type="compositionally biased region" description="Polar residues" evidence="9">
    <location>
        <begin position="341"/>
        <end position="358"/>
    </location>
</feature>
<keyword evidence="4 7" id="KW-0238">DNA-binding</keyword>
<evidence type="ECO:0000256" key="9">
    <source>
        <dbReference type="SAM" id="MobiDB-lite"/>
    </source>
</evidence>
<dbReference type="CDD" id="cd00086">
    <property type="entry name" value="homeodomain"/>
    <property type="match status" value="1"/>
</dbReference>
<dbReference type="GO" id="GO:0000981">
    <property type="term" value="F:DNA-binding transcription factor activity, RNA polymerase II-specific"/>
    <property type="evidence" value="ECO:0007669"/>
    <property type="project" value="InterPro"/>
</dbReference>
<evidence type="ECO:0000313" key="12">
    <source>
        <dbReference type="Proteomes" id="UP000694892"/>
    </source>
</evidence>
<feature type="domain" description="Homeobox" evidence="10">
    <location>
        <begin position="92"/>
        <end position="152"/>
    </location>
</feature>
<keyword evidence="3" id="KW-0217">Developmental protein</keyword>
<comment type="similarity">
    <text evidence="2">Belongs to the paired homeobox family.</text>
</comment>
<feature type="region of interest" description="Disordered" evidence="9">
    <location>
        <begin position="156"/>
        <end position="188"/>
    </location>
</feature>
<dbReference type="InterPro" id="IPR017970">
    <property type="entry name" value="Homeobox_CS"/>
</dbReference>
<dbReference type="InterPro" id="IPR051306">
    <property type="entry name" value="Homeobox_regulator"/>
</dbReference>
<keyword evidence="6 7" id="KW-0539">Nucleus</keyword>
<feature type="DNA-binding region" description="Homeobox" evidence="7">
    <location>
        <begin position="94"/>
        <end position="153"/>
    </location>
</feature>
<dbReference type="InterPro" id="IPR009057">
    <property type="entry name" value="Homeodomain-like_sf"/>
</dbReference>
<reference evidence="12" key="1">
    <citation type="journal article" date="2016" name="Nature">
        <title>Genome evolution in the allotetraploid frog Xenopus laevis.</title>
        <authorList>
            <person name="Session A.M."/>
            <person name="Uno Y."/>
            <person name="Kwon T."/>
            <person name="Chapman J.A."/>
            <person name="Toyoda A."/>
            <person name="Takahashi S."/>
            <person name="Fukui A."/>
            <person name="Hikosaka A."/>
            <person name="Suzuki A."/>
            <person name="Kondo M."/>
            <person name="van Heeringen S.J."/>
            <person name="Quigley I."/>
            <person name="Heinz S."/>
            <person name="Ogino H."/>
            <person name="Ochi H."/>
            <person name="Hellsten U."/>
            <person name="Lyons J.B."/>
            <person name="Simakov O."/>
            <person name="Putnam N."/>
            <person name="Stites J."/>
            <person name="Kuroki Y."/>
            <person name="Tanaka T."/>
            <person name="Michiue T."/>
            <person name="Watanabe M."/>
            <person name="Bogdanovic O."/>
            <person name="Lister R."/>
            <person name="Georgiou G."/>
            <person name="Paranjpe S.S."/>
            <person name="van Kruijsbergen I."/>
            <person name="Shu S."/>
            <person name="Carlson J."/>
            <person name="Kinoshita T."/>
            <person name="Ohta Y."/>
            <person name="Mawaribuchi S."/>
            <person name="Jenkins J."/>
            <person name="Grimwood J."/>
            <person name="Schmutz J."/>
            <person name="Mitros T."/>
            <person name="Mozaffari S.V."/>
            <person name="Suzuki Y."/>
            <person name="Haramoto Y."/>
            <person name="Yamamoto T.S."/>
            <person name="Takagi C."/>
            <person name="Heald R."/>
            <person name="Miller K."/>
            <person name="Haudenschild C."/>
            <person name="Kitzman J."/>
            <person name="Nakayama T."/>
            <person name="Izutsu Y."/>
            <person name="Robert J."/>
            <person name="Fortriede J."/>
            <person name="Burns K."/>
            <person name="Lotay V."/>
            <person name="Karimi K."/>
            <person name="Yasuoka Y."/>
            <person name="Dichmann D.S."/>
            <person name="Flajnik M.F."/>
            <person name="Houston D.W."/>
            <person name="Shendure J."/>
            <person name="DuPasquier L."/>
            <person name="Vize P.D."/>
            <person name="Zorn A.M."/>
            <person name="Ito M."/>
            <person name="Marcotte E.M."/>
            <person name="Wallingford J.B."/>
            <person name="Ito Y."/>
            <person name="Asashima M."/>
            <person name="Ueno N."/>
            <person name="Matsuda Y."/>
            <person name="Veenstra G.J."/>
            <person name="Fujiyama A."/>
            <person name="Harland R.M."/>
            <person name="Taira M."/>
            <person name="Rokhsar D.S."/>
        </authorList>
    </citation>
    <scope>NUCLEOTIDE SEQUENCE [LARGE SCALE GENOMIC DNA]</scope>
    <source>
        <strain evidence="12">J</strain>
    </source>
</reference>
<sequence length="372" mass="41835">MNGFSQQLEDFYPSYFSPSPLGFSEPEVQPVAMNLVPTTQKDIQQQPNRKEVTKIPRASEQSPVQNVRPKEAINTKEADSRNPEPDSSLVSASQRRKRTFFTQAQLDILEQFFQTNMYPDIHHREELARHIYIPESRIQVWFQNRRAKVRRQGAKATKPALASHHYSSTSGANRAVFPSAPAPNSSSYQMTSSRAQVQPPKEYQLNKFHQSQGFLSYPDSSSDVSRQRFLLSQATPGVYHLPQASSNVYDQNVKSNDPLWGQQQVYTNMESVLNLSRRPQQMPAQPMFMNSFQTNKIIKSKMDTTSPPIPVSTTSSHHSQMSLFAGQDPCHMSTAPGGTYGQISPISDSGVSDTSPEPSSDWEENVSVLLHL</sequence>
<evidence type="ECO:0000256" key="8">
    <source>
        <dbReference type="RuleBase" id="RU000682"/>
    </source>
</evidence>
<name>A0A974HIM5_XENLA</name>
<organism evidence="11 12">
    <name type="scientific">Xenopus laevis</name>
    <name type="common">African clawed frog</name>
    <dbReference type="NCBI Taxonomy" id="8355"/>
    <lineage>
        <taxon>Eukaryota</taxon>
        <taxon>Metazoa</taxon>
        <taxon>Chordata</taxon>
        <taxon>Craniata</taxon>
        <taxon>Vertebrata</taxon>
        <taxon>Euteleostomi</taxon>
        <taxon>Amphibia</taxon>
        <taxon>Batrachia</taxon>
        <taxon>Anura</taxon>
        <taxon>Pipoidea</taxon>
        <taxon>Pipidae</taxon>
        <taxon>Xenopodinae</taxon>
        <taxon>Xenopus</taxon>
        <taxon>Xenopus</taxon>
    </lineage>
</organism>